<reference evidence="1" key="1">
    <citation type="submission" date="2022-04" db="EMBL/GenBank/DDBJ databases">
        <title>Complete genome of Methanoplanus endosymbiosus DSM 3599.</title>
        <authorList>
            <person name="Chen S.-C."/>
            <person name="You Y.-T."/>
            <person name="Zhou Y.-Z."/>
            <person name="Lai M.-C."/>
        </authorList>
    </citation>
    <scope>NUCLEOTIDE SEQUENCE</scope>
    <source>
        <strain evidence="1">DSM 3599</strain>
    </source>
</reference>
<dbReference type="Proteomes" id="UP001060368">
    <property type="component" value="Chromosome"/>
</dbReference>
<dbReference type="KEGG" id="mend:L6E24_03490"/>
<accession>A0A9E7PMX4</accession>
<sequence>MADKILVTCSGISITGKLTEQAAKAFMQRNPGVFEGHISASGLSDGGVGLFPDGVSVVVFDGCSDCCSCKRLKPLGVEPALHITATDFGIEKRGMDEPTFWEIDILSSELRKAVRRL</sequence>
<proteinExistence type="predicted"/>
<dbReference type="Pfam" id="PF08859">
    <property type="entry name" value="DGC"/>
    <property type="match status" value="1"/>
</dbReference>
<organism evidence="1 2">
    <name type="scientific">Methanoplanus endosymbiosus</name>
    <dbReference type="NCBI Taxonomy" id="33865"/>
    <lineage>
        <taxon>Archaea</taxon>
        <taxon>Methanobacteriati</taxon>
        <taxon>Methanobacteriota</taxon>
        <taxon>Stenosarchaea group</taxon>
        <taxon>Methanomicrobia</taxon>
        <taxon>Methanomicrobiales</taxon>
        <taxon>Methanomicrobiaceae</taxon>
        <taxon>Methanoplanus</taxon>
    </lineage>
</organism>
<dbReference type="AlphaFoldDB" id="A0A9E7PMX4"/>
<name>A0A9E7PMX4_9EURY</name>
<keyword evidence="2" id="KW-1185">Reference proteome</keyword>
<protein>
    <submittedName>
        <fullName evidence="1">Zinc-binding protein</fullName>
    </submittedName>
</protein>
<evidence type="ECO:0000313" key="2">
    <source>
        <dbReference type="Proteomes" id="UP001060368"/>
    </source>
</evidence>
<dbReference type="RefSeq" id="WP_257743338.1">
    <property type="nucleotide sequence ID" value="NZ_CP096115.1"/>
</dbReference>
<evidence type="ECO:0000313" key="1">
    <source>
        <dbReference type="EMBL" id="UUX93198.1"/>
    </source>
</evidence>
<gene>
    <name evidence="1" type="ORF">L6E24_03490</name>
</gene>
<dbReference type="InterPro" id="IPR014958">
    <property type="entry name" value="DGC"/>
</dbReference>
<dbReference type="GeneID" id="74306727"/>
<dbReference type="EMBL" id="CP096115">
    <property type="protein sequence ID" value="UUX93198.1"/>
    <property type="molecule type" value="Genomic_DNA"/>
</dbReference>